<dbReference type="EMBL" id="QJNS01000007">
    <property type="protein sequence ID" value="RYO94785.1"/>
    <property type="molecule type" value="Genomic_DNA"/>
</dbReference>
<dbReference type="Gene3D" id="3.40.50.1100">
    <property type="match status" value="2"/>
</dbReference>
<dbReference type="Pfam" id="PF00291">
    <property type="entry name" value="PALP"/>
    <property type="match status" value="1"/>
</dbReference>
<protein>
    <recommendedName>
        <fullName evidence="1">Tryptophan synthase beta chain-like PALP domain-containing protein</fullName>
    </recommendedName>
</protein>
<organism evidence="2 3">
    <name type="scientific">Monosporascus cannonballus</name>
    <dbReference type="NCBI Taxonomy" id="155416"/>
    <lineage>
        <taxon>Eukaryota</taxon>
        <taxon>Fungi</taxon>
        <taxon>Dikarya</taxon>
        <taxon>Ascomycota</taxon>
        <taxon>Pezizomycotina</taxon>
        <taxon>Sordariomycetes</taxon>
        <taxon>Xylariomycetidae</taxon>
        <taxon>Xylariales</taxon>
        <taxon>Xylariales incertae sedis</taxon>
        <taxon>Monosporascus</taxon>
    </lineage>
</organism>
<dbReference type="InterPro" id="IPR050214">
    <property type="entry name" value="Cys_Synth/Cystath_Beta-Synth"/>
</dbReference>
<sequence length="343" mass="38043">MLLSQDGASEKRIVEASSGSPVLSLGILSRVLWGNEDVTAYVTNKKHPDTLRLLRFFGLKVSLYGGLAQQEPTDPHGIMSRLRRLATEDENTVYPGQYDNENNWKSHERWTGPQILKQLPEIRVFSTTVGTGGCITGAGTYLKSQKLSVKVIGPDPMSETLPRISYLWLSMEGHSRRPARGLFMDSYRMSMLLSREGIIAGPSSGEALKGLLDYLELMKKGGRLSELSEPLASEIACVFTCSDLPYRYLDGYFQKLGEHEFGPIENPTSQMIAEIGRRELPSLVVCYDGDASRLATSILRAKGIQAFSILGGFRKIQETWVLGTRDASKAIQPTTTLREYQAD</sequence>
<dbReference type="SUPFAM" id="SSF53686">
    <property type="entry name" value="Tryptophan synthase beta subunit-like PLP-dependent enzymes"/>
    <property type="match status" value="1"/>
</dbReference>
<keyword evidence="3" id="KW-1185">Reference proteome</keyword>
<dbReference type="InterPro" id="IPR036052">
    <property type="entry name" value="TrpB-like_PALP_sf"/>
</dbReference>
<comment type="caution">
    <text evidence="2">The sequence shown here is derived from an EMBL/GenBank/DDBJ whole genome shotgun (WGS) entry which is preliminary data.</text>
</comment>
<evidence type="ECO:0000313" key="2">
    <source>
        <dbReference type="EMBL" id="RYO94785.1"/>
    </source>
</evidence>
<accession>A0ABY0HJW7</accession>
<dbReference type="InterPro" id="IPR001926">
    <property type="entry name" value="TrpB-like_PALP"/>
</dbReference>
<reference evidence="2 3" key="1">
    <citation type="submission" date="2018-06" db="EMBL/GenBank/DDBJ databases">
        <title>Complete Genomes of Monosporascus.</title>
        <authorList>
            <person name="Robinson A.J."/>
            <person name="Natvig D.O."/>
        </authorList>
    </citation>
    <scope>NUCLEOTIDE SEQUENCE [LARGE SCALE GENOMIC DNA]</scope>
    <source>
        <strain evidence="2 3">CBS 609.92</strain>
    </source>
</reference>
<dbReference type="PANTHER" id="PTHR10314">
    <property type="entry name" value="CYSTATHIONINE BETA-SYNTHASE"/>
    <property type="match status" value="1"/>
</dbReference>
<name>A0ABY0HJW7_9PEZI</name>
<evidence type="ECO:0000259" key="1">
    <source>
        <dbReference type="Pfam" id="PF00291"/>
    </source>
</evidence>
<proteinExistence type="predicted"/>
<feature type="domain" description="Tryptophan synthase beta chain-like PALP" evidence="1">
    <location>
        <begin position="8"/>
        <end position="157"/>
    </location>
</feature>
<dbReference type="Proteomes" id="UP000294003">
    <property type="component" value="Unassembled WGS sequence"/>
</dbReference>
<evidence type="ECO:0000313" key="3">
    <source>
        <dbReference type="Proteomes" id="UP000294003"/>
    </source>
</evidence>
<gene>
    <name evidence="2" type="ORF">DL762_000417</name>
</gene>